<dbReference type="AlphaFoldDB" id="A0AA38WZQ3"/>
<protein>
    <submittedName>
        <fullName evidence="1">Uncharacterized protein</fullName>
    </submittedName>
</protein>
<sequence>MASKVFVQFIDSHPARGSKRDQELTRAEARSHAAKIAYARKGIYVDQNDVVASAVADLPHASISPSLNSHRLTAQTSPTSKALLQRTVRPWQKFNQKDVPFNRFRVGAYKPTRPVAKAVEDTPEGDDGQRKVEATAYELVVRSFVPALRGNSDPFNATVVRLSPVEHVLLQQSRDQLIWSVWPSEIAIRHNKDAIAHSSWKIVPPTLHDESANYALIAQSYYSHATRQRAAGLPPDKGLIQAEKYKFQALRGLQELLELNRQSPGDRTRLRGMFLACCWLAGSELLCHNWDAAEMHYIAMRKIVELSGGWGAFSRMEREILHTAACFLASGKRSRPVIELDDPGHWHTFKTSKHLPPDGPNLIIPATAATTSIPPATAKSARLWKFFDDFRELLAVEEIKLLHRSSKNPSAVQMFRWSHARRIAVRGRSLHYWCDLLDEARANGATIITPIGTPLAVTLDFALCVATRCFDRCIFDDHYLPGGVYAESKRYHMELLSVMQPLRPVADDFSPIPDEHTFDVLWIYSIGAYVEDVFMRPELEKKGLIAGPPLPEFAKRFFSTRFSYLAAANLQFTKFEDISRFLSENYLYCPRLQDQSLRKLVSFGTEEQLTMEEVLGGP</sequence>
<dbReference type="EMBL" id="JAPDRK010000020">
    <property type="protein sequence ID" value="KAJ9604110.1"/>
    <property type="molecule type" value="Genomic_DNA"/>
</dbReference>
<evidence type="ECO:0000313" key="2">
    <source>
        <dbReference type="Proteomes" id="UP001172673"/>
    </source>
</evidence>
<proteinExistence type="predicted"/>
<reference evidence="1" key="1">
    <citation type="submission" date="2022-10" db="EMBL/GenBank/DDBJ databases">
        <title>Culturing micro-colonial fungi from biological soil crusts in the Mojave desert and describing Neophaeococcomyces mojavensis, and introducing the new genera and species Taxawa tesnikishii.</title>
        <authorList>
            <person name="Kurbessoian T."/>
            <person name="Stajich J.E."/>
        </authorList>
    </citation>
    <scope>NUCLEOTIDE SEQUENCE</scope>
    <source>
        <strain evidence="1">TK_41</strain>
    </source>
</reference>
<comment type="caution">
    <text evidence="1">The sequence shown here is derived from an EMBL/GenBank/DDBJ whole genome shotgun (WGS) entry which is preliminary data.</text>
</comment>
<accession>A0AA38WZQ3</accession>
<evidence type="ECO:0000313" key="1">
    <source>
        <dbReference type="EMBL" id="KAJ9604110.1"/>
    </source>
</evidence>
<name>A0AA38WZQ3_9EURO</name>
<keyword evidence="2" id="KW-1185">Reference proteome</keyword>
<dbReference type="Proteomes" id="UP001172673">
    <property type="component" value="Unassembled WGS sequence"/>
</dbReference>
<dbReference type="PANTHER" id="PTHR37540:SF5">
    <property type="entry name" value="TRANSCRIPTION FACTOR DOMAIN-CONTAINING PROTEIN"/>
    <property type="match status" value="1"/>
</dbReference>
<organism evidence="1 2">
    <name type="scientific">Cladophialophora chaetospira</name>
    <dbReference type="NCBI Taxonomy" id="386627"/>
    <lineage>
        <taxon>Eukaryota</taxon>
        <taxon>Fungi</taxon>
        <taxon>Dikarya</taxon>
        <taxon>Ascomycota</taxon>
        <taxon>Pezizomycotina</taxon>
        <taxon>Eurotiomycetes</taxon>
        <taxon>Chaetothyriomycetidae</taxon>
        <taxon>Chaetothyriales</taxon>
        <taxon>Herpotrichiellaceae</taxon>
        <taxon>Cladophialophora</taxon>
    </lineage>
</organism>
<gene>
    <name evidence="1" type="ORF">H2200_011633</name>
</gene>
<dbReference type="PANTHER" id="PTHR37540">
    <property type="entry name" value="TRANSCRIPTION FACTOR (ACR-2), PUTATIVE-RELATED-RELATED"/>
    <property type="match status" value="1"/>
</dbReference>